<keyword evidence="1" id="KW-0805">Transcription regulation</keyword>
<name>A0A1Q9LI75_9PSEU</name>
<reference evidence="6 7" key="1">
    <citation type="submission" date="2016-10" db="EMBL/GenBank/DDBJ databases">
        <title>The Draft Genome Sequence of Actinokineospora bangkokensis 44EHWT reveals the biosynthetic pathway of antifungal compounds Thailandins with unusual extender unit butylmalonyl-CoA.</title>
        <authorList>
            <person name="Greule A."/>
            <person name="Intra B."/>
            <person name="Flemming S."/>
            <person name="Rommel M.G."/>
            <person name="Panbangred W."/>
            <person name="Bechthold A."/>
        </authorList>
    </citation>
    <scope>NUCLEOTIDE SEQUENCE [LARGE SCALE GENOMIC DNA]</scope>
    <source>
        <strain evidence="6 7">44EHW</strain>
    </source>
</reference>
<evidence type="ECO:0000256" key="2">
    <source>
        <dbReference type="ARBA" id="ARBA00023125"/>
    </source>
</evidence>
<keyword evidence="7" id="KW-1185">Reference proteome</keyword>
<dbReference type="RefSeq" id="WP_075976470.1">
    <property type="nucleotide sequence ID" value="NZ_MKQR01000019.1"/>
</dbReference>
<keyword evidence="2 4" id="KW-0238">DNA-binding</keyword>
<evidence type="ECO:0000256" key="1">
    <source>
        <dbReference type="ARBA" id="ARBA00023015"/>
    </source>
</evidence>
<dbReference type="PANTHER" id="PTHR30055">
    <property type="entry name" value="HTH-TYPE TRANSCRIPTIONAL REGULATOR RUTR"/>
    <property type="match status" value="1"/>
</dbReference>
<dbReference type="STRING" id="1193682.BJP25_24815"/>
<dbReference type="InterPro" id="IPR001647">
    <property type="entry name" value="HTH_TetR"/>
</dbReference>
<dbReference type="Pfam" id="PF00440">
    <property type="entry name" value="TetR_N"/>
    <property type="match status" value="1"/>
</dbReference>
<dbReference type="AlphaFoldDB" id="A0A1Q9LI75"/>
<protein>
    <submittedName>
        <fullName evidence="6">TetR family transcriptional regulator</fullName>
    </submittedName>
</protein>
<dbReference type="InterPro" id="IPR009057">
    <property type="entry name" value="Homeodomain-like_sf"/>
</dbReference>
<dbReference type="InterPro" id="IPR023772">
    <property type="entry name" value="DNA-bd_HTH_TetR-type_CS"/>
</dbReference>
<dbReference type="SUPFAM" id="SSF46689">
    <property type="entry name" value="Homeodomain-like"/>
    <property type="match status" value="1"/>
</dbReference>
<sequence length="199" mass="21564">MDQRPSLRERKRAKARHDIVAAAYALFTERGYAQVTVADIAERAEVGRTTFFRHFGDKQEVVFAGEQELLDELRARYEPMPVAKAPDLGTALELLRGVVLSICAESVSDPAHYRLRERLIAQNAELADRGARKLAALAELAGEILRGLGAEPRTAVLAPLLARACFQAGRELAGHDPAALIPQVTAAFDSLAGQVGRPG</sequence>
<evidence type="ECO:0000256" key="3">
    <source>
        <dbReference type="ARBA" id="ARBA00023163"/>
    </source>
</evidence>
<dbReference type="PANTHER" id="PTHR30055:SF238">
    <property type="entry name" value="MYCOFACTOCIN BIOSYNTHESIS TRANSCRIPTIONAL REGULATOR MFTR-RELATED"/>
    <property type="match status" value="1"/>
</dbReference>
<dbReference type="PRINTS" id="PR00455">
    <property type="entry name" value="HTHTETR"/>
</dbReference>
<evidence type="ECO:0000313" key="7">
    <source>
        <dbReference type="Proteomes" id="UP000186040"/>
    </source>
</evidence>
<evidence type="ECO:0000313" key="6">
    <source>
        <dbReference type="EMBL" id="OLR91752.1"/>
    </source>
</evidence>
<dbReference type="GO" id="GO:0000976">
    <property type="term" value="F:transcription cis-regulatory region binding"/>
    <property type="evidence" value="ECO:0007669"/>
    <property type="project" value="TreeGrafter"/>
</dbReference>
<evidence type="ECO:0000259" key="5">
    <source>
        <dbReference type="PROSITE" id="PS50977"/>
    </source>
</evidence>
<proteinExistence type="predicted"/>
<dbReference type="PROSITE" id="PS50977">
    <property type="entry name" value="HTH_TETR_2"/>
    <property type="match status" value="1"/>
</dbReference>
<dbReference type="GO" id="GO:0003700">
    <property type="term" value="F:DNA-binding transcription factor activity"/>
    <property type="evidence" value="ECO:0007669"/>
    <property type="project" value="TreeGrafter"/>
</dbReference>
<dbReference type="InterPro" id="IPR050109">
    <property type="entry name" value="HTH-type_TetR-like_transc_reg"/>
</dbReference>
<comment type="caution">
    <text evidence="6">The sequence shown here is derived from an EMBL/GenBank/DDBJ whole genome shotgun (WGS) entry which is preliminary data.</text>
</comment>
<feature type="DNA-binding region" description="H-T-H motif" evidence="4">
    <location>
        <begin position="36"/>
        <end position="55"/>
    </location>
</feature>
<dbReference type="Proteomes" id="UP000186040">
    <property type="component" value="Unassembled WGS sequence"/>
</dbReference>
<gene>
    <name evidence="6" type="ORF">BJP25_24815</name>
</gene>
<dbReference type="Gene3D" id="1.10.357.10">
    <property type="entry name" value="Tetracycline Repressor, domain 2"/>
    <property type="match status" value="1"/>
</dbReference>
<dbReference type="EMBL" id="MKQR01000019">
    <property type="protein sequence ID" value="OLR91752.1"/>
    <property type="molecule type" value="Genomic_DNA"/>
</dbReference>
<accession>A0A1Q9LI75</accession>
<dbReference type="OrthoDB" id="4746440at2"/>
<feature type="domain" description="HTH tetR-type" evidence="5">
    <location>
        <begin position="13"/>
        <end position="73"/>
    </location>
</feature>
<keyword evidence="3" id="KW-0804">Transcription</keyword>
<dbReference type="PROSITE" id="PS01081">
    <property type="entry name" value="HTH_TETR_1"/>
    <property type="match status" value="1"/>
</dbReference>
<organism evidence="6 7">
    <name type="scientific">Actinokineospora bangkokensis</name>
    <dbReference type="NCBI Taxonomy" id="1193682"/>
    <lineage>
        <taxon>Bacteria</taxon>
        <taxon>Bacillati</taxon>
        <taxon>Actinomycetota</taxon>
        <taxon>Actinomycetes</taxon>
        <taxon>Pseudonocardiales</taxon>
        <taxon>Pseudonocardiaceae</taxon>
        <taxon>Actinokineospora</taxon>
    </lineage>
</organism>
<evidence type="ECO:0000256" key="4">
    <source>
        <dbReference type="PROSITE-ProRule" id="PRU00335"/>
    </source>
</evidence>